<proteinExistence type="predicted"/>
<comment type="caution">
    <text evidence="2">The sequence shown here is derived from an EMBL/GenBank/DDBJ whole genome shotgun (WGS) entry which is preliminary data.</text>
</comment>
<evidence type="ECO:0000256" key="1">
    <source>
        <dbReference type="SAM" id="SignalP"/>
    </source>
</evidence>
<evidence type="ECO:0000313" key="3">
    <source>
        <dbReference type="Proteomes" id="UP001596484"/>
    </source>
</evidence>
<reference evidence="3" key="1">
    <citation type="journal article" date="2019" name="Int. J. Syst. Evol. Microbiol.">
        <title>The Global Catalogue of Microorganisms (GCM) 10K type strain sequencing project: providing services to taxonomists for standard genome sequencing and annotation.</title>
        <authorList>
            <consortium name="The Broad Institute Genomics Platform"/>
            <consortium name="The Broad Institute Genome Sequencing Center for Infectious Disease"/>
            <person name="Wu L."/>
            <person name="Ma J."/>
        </authorList>
    </citation>
    <scope>NUCLEOTIDE SEQUENCE [LARGE SCALE GENOMIC DNA]</scope>
    <source>
        <strain evidence="3">ICMP 19430</strain>
    </source>
</reference>
<accession>A0ABW2S1D8</accession>
<protein>
    <submittedName>
        <fullName evidence="2">Uncharacterized protein</fullName>
    </submittedName>
</protein>
<evidence type="ECO:0000313" key="2">
    <source>
        <dbReference type="EMBL" id="MFC7449938.1"/>
    </source>
</evidence>
<gene>
    <name evidence="2" type="ORF">ACFQS9_18735</name>
</gene>
<dbReference type="EMBL" id="JBHTCS010000022">
    <property type="protein sequence ID" value="MFC7449938.1"/>
    <property type="molecule type" value="Genomic_DNA"/>
</dbReference>
<keyword evidence="3" id="KW-1185">Reference proteome</keyword>
<dbReference type="RefSeq" id="WP_378407398.1">
    <property type="nucleotide sequence ID" value="NZ_JBHTCS010000022.1"/>
</dbReference>
<dbReference type="Proteomes" id="UP001596484">
    <property type="component" value="Unassembled WGS sequence"/>
</dbReference>
<name>A0ABW2S1D8_9NOCA</name>
<keyword evidence="1" id="KW-0732">Signal</keyword>
<organism evidence="2 3">
    <name type="scientific">Rhodococcus daqingensis</name>
    <dbReference type="NCBI Taxonomy" id="2479363"/>
    <lineage>
        <taxon>Bacteria</taxon>
        <taxon>Bacillati</taxon>
        <taxon>Actinomycetota</taxon>
        <taxon>Actinomycetes</taxon>
        <taxon>Mycobacteriales</taxon>
        <taxon>Nocardiaceae</taxon>
        <taxon>Rhodococcus</taxon>
    </lineage>
</organism>
<feature type="chain" id="PRO_5046243182" evidence="1">
    <location>
        <begin position="20"/>
        <end position="134"/>
    </location>
</feature>
<sequence>MAAAAAVLPMLVLPGTATAASARFYGGEEQLGVIIESDYSNEYCEMLVGANVSKSGYTDGHGYLSLNALASAGQYTVSARCEHSGHLGSQSVTVEADPYDEGGPFSGTGQANVGSIGAAIEDVHEFLLTGRLPS</sequence>
<feature type="signal peptide" evidence="1">
    <location>
        <begin position="1"/>
        <end position="19"/>
    </location>
</feature>